<keyword evidence="2" id="KW-1185">Reference proteome</keyword>
<comment type="caution">
    <text evidence="1">The sequence shown here is derived from an EMBL/GenBank/DDBJ whole genome shotgun (WGS) entry which is preliminary data.</text>
</comment>
<evidence type="ECO:0000313" key="2">
    <source>
        <dbReference type="Proteomes" id="UP000663981"/>
    </source>
</evidence>
<protein>
    <submittedName>
        <fullName evidence="1">Uncharacterized protein</fullName>
    </submittedName>
</protein>
<gene>
    <name evidence="1" type="ORF">I7822_07680</name>
</gene>
<dbReference type="EMBL" id="JAGDEL010000004">
    <property type="protein sequence ID" value="MBO1511546.1"/>
    <property type="molecule type" value="Genomic_DNA"/>
</dbReference>
<reference evidence="1 2" key="1">
    <citation type="submission" date="2021-03" db="EMBL/GenBank/DDBJ databases">
        <title>Whole genome sequence of Metabacillus bambusae BG109.</title>
        <authorList>
            <person name="Jeong J.W."/>
        </authorList>
    </citation>
    <scope>NUCLEOTIDE SEQUENCE [LARGE SCALE GENOMIC DNA]</scope>
    <source>
        <strain evidence="1 2">BG109</strain>
    </source>
</reference>
<dbReference type="RefSeq" id="WP_207976642.1">
    <property type="nucleotide sequence ID" value="NZ_JAGDEL010000004.1"/>
</dbReference>
<accession>A0ABS3MZU4</accession>
<name>A0ABS3MZU4_9BACI</name>
<evidence type="ECO:0000313" key="1">
    <source>
        <dbReference type="EMBL" id="MBO1511546.1"/>
    </source>
</evidence>
<organism evidence="1 2">
    <name type="scientific">Metabacillus bambusae</name>
    <dbReference type="NCBI Taxonomy" id="2795218"/>
    <lineage>
        <taxon>Bacteria</taxon>
        <taxon>Bacillati</taxon>
        <taxon>Bacillota</taxon>
        <taxon>Bacilli</taxon>
        <taxon>Bacillales</taxon>
        <taxon>Bacillaceae</taxon>
        <taxon>Metabacillus</taxon>
    </lineage>
</organism>
<sequence length="69" mass="8233">MVNIRNNYKSLLVEYEKASELYQETGLTRLLAHAMENLERFERSFIELYSFEKLCELQEEFQAQGLLIV</sequence>
<dbReference type="Proteomes" id="UP000663981">
    <property type="component" value="Unassembled WGS sequence"/>
</dbReference>
<proteinExistence type="predicted"/>